<feature type="domain" description="EF-hand" evidence="5">
    <location>
        <begin position="112"/>
        <end position="147"/>
    </location>
</feature>
<protein>
    <submittedName>
        <fullName evidence="6">EF hand</fullName>
    </submittedName>
</protein>
<feature type="region of interest" description="Disordered" evidence="3">
    <location>
        <begin position="64"/>
        <end position="162"/>
    </location>
</feature>
<evidence type="ECO:0000256" key="2">
    <source>
        <dbReference type="ARBA" id="ARBA00022737"/>
    </source>
</evidence>
<keyword evidence="2" id="KW-0677">Repeat</keyword>
<accession>A0A2C9CLZ4</accession>
<dbReference type="InterPro" id="IPR018247">
    <property type="entry name" value="EF_Hand_1_Ca_BS"/>
</dbReference>
<dbReference type="AlphaFoldDB" id="A0A2C9CLZ4"/>
<dbReference type="SUPFAM" id="SSF47473">
    <property type="entry name" value="EF-hand"/>
    <property type="match status" value="1"/>
</dbReference>
<evidence type="ECO:0000256" key="3">
    <source>
        <dbReference type="SAM" id="MobiDB-lite"/>
    </source>
</evidence>
<feature type="compositionally biased region" description="Basic and acidic residues" evidence="3">
    <location>
        <begin position="140"/>
        <end position="162"/>
    </location>
</feature>
<dbReference type="Pfam" id="PF13202">
    <property type="entry name" value="EF-hand_5"/>
    <property type="match status" value="2"/>
</dbReference>
<reference evidence="7" key="1">
    <citation type="submission" date="2017-09" db="EMBL/GenBank/DDBJ databases">
        <authorList>
            <person name="Varghese N."/>
            <person name="Submissions S."/>
        </authorList>
    </citation>
    <scope>NUCLEOTIDE SEQUENCE [LARGE SCALE GENOMIC DNA]</scope>
    <source>
        <strain evidence="7">C7</strain>
    </source>
</reference>
<sequence length="162" mass="17405">MTPTFKKTIGATVLLALLAGTTAVSAQDRGRGFDFSAVDTNGDGEITAPELDAHRAAQFARIDTDGNGSVDASELQAAGEAREQARRDNRAAEMLERADANDDGVLSQEELQSPRRGGDMFERLDADGNGSISAEELEEAGDHRRGGDRKDHERGHRHNSDD</sequence>
<evidence type="ECO:0000256" key="4">
    <source>
        <dbReference type="SAM" id="SignalP"/>
    </source>
</evidence>
<dbReference type="Gene3D" id="1.10.238.10">
    <property type="entry name" value="EF-hand"/>
    <property type="match status" value="2"/>
</dbReference>
<dbReference type="Pfam" id="PF13499">
    <property type="entry name" value="EF-hand_7"/>
    <property type="match status" value="1"/>
</dbReference>
<feature type="compositionally biased region" description="Basic and acidic residues" evidence="3">
    <location>
        <begin position="112"/>
        <end position="126"/>
    </location>
</feature>
<organism evidence="6 7">
    <name type="scientific">Pontivivens marinum</name>
    <dbReference type="NCBI Taxonomy" id="1690039"/>
    <lineage>
        <taxon>Bacteria</taxon>
        <taxon>Pseudomonadati</taxon>
        <taxon>Pseudomonadota</taxon>
        <taxon>Alphaproteobacteria</taxon>
        <taxon>Rhodobacterales</taxon>
        <taxon>Paracoccaceae</taxon>
        <taxon>Pontivivens</taxon>
    </lineage>
</organism>
<dbReference type="PROSITE" id="PS50222">
    <property type="entry name" value="EF_HAND_2"/>
    <property type="match status" value="2"/>
</dbReference>
<dbReference type="PANTHER" id="PTHR10827">
    <property type="entry name" value="RETICULOCALBIN"/>
    <property type="match status" value="1"/>
</dbReference>
<dbReference type="EMBL" id="OCTN01000001">
    <property type="protein sequence ID" value="SOH92324.1"/>
    <property type="molecule type" value="Genomic_DNA"/>
</dbReference>
<evidence type="ECO:0000313" key="6">
    <source>
        <dbReference type="EMBL" id="SOH92324.1"/>
    </source>
</evidence>
<dbReference type="InterPro" id="IPR002048">
    <property type="entry name" value="EF_hand_dom"/>
</dbReference>
<feature type="chain" id="PRO_5012880673" evidence="4">
    <location>
        <begin position="27"/>
        <end position="162"/>
    </location>
</feature>
<evidence type="ECO:0000259" key="5">
    <source>
        <dbReference type="PROSITE" id="PS50222"/>
    </source>
</evidence>
<gene>
    <name evidence="6" type="ORF">SAMN06273572_101166</name>
</gene>
<feature type="domain" description="EF-hand" evidence="5">
    <location>
        <begin position="50"/>
        <end position="85"/>
    </location>
</feature>
<feature type="compositionally biased region" description="Basic and acidic residues" evidence="3">
    <location>
        <begin position="80"/>
        <end position="100"/>
    </location>
</feature>
<feature type="signal peptide" evidence="4">
    <location>
        <begin position="1"/>
        <end position="26"/>
    </location>
</feature>
<evidence type="ECO:0000313" key="7">
    <source>
        <dbReference type="Proteomes" id="UP000220034"/>
    </source>
</evidence>
<keyword evidence="4" id="KW-0732">Signal</keyword>
<dbReference type="GO" id="GO:0005509">
    <property type="term" value="F:calcium ion binding"/>
    <property type="evidence" value="ECO:0007669"/>
    <property type="project" value="InterPro"/>
</dbReference>
<keyword evidence="7" id="KW-1185">Reference proteome</keyword>
<keyword evidence="1" id="KW-0479">Metal-binding</keyword>
<dbReference type="Proteomes" id="UP000220034">
    <property type="component" value="Unassembled WGS sequence"/>
</dbReference>
<evidence type="ECO:0000256" key="1">
    <source>
        <dbReference type="ARBA" id="ARBA00022723"/>
    </source>
</evidence>
<dbReference type="PROSITE" id="PS00018">
    <property type="entry name" value="EF_HAND_1"/>
    <property type="match status" value="2"/>
</dbReference>
<proteinExistence type="predicted"/>
<dbReference type="PANTHER" id="PTHR10827:SF98">
    <property type="entry name" value="45 KDA CALCIUM-BINDING PROTEIN"/>
    <property type="match status" value="1"/>
</dbReference>
<dbReference type="RefSeq" id="WP_180955843.1">
    <property type="nucleotide sequence ID" value="NZ_OCTN01000001.1"/>
</dbReference>
<dbReference type="InterPro" id="IPR011992">
    <property type="entry name" value="EF-hand-dom_pair"/>
</dbReference>
<name>A0A2C9CLZ4_9RHOB</name>